<feature type="region of interest" description="Disordered" evidence="8">
    <location>
        <begin position="208"/>
        <end position="256"/>
    </location>
</feature>
<evidence type="ECO:0000256" key="4">
    <source>
        <dbReference type="ARBA" id="ARBA00022801"/>
    </source>
</evidence>
<dbReference type="InterPro" id="IPR024079">
    <property type="entry name" value="MetalloPept_cat_dom_sf"/>
</dbReference>
<dbReference type="GO" id="GO:0006508">
    <property type="term" value="P:proteolysis"/>
    <property type="evidence" value="ECO:0007669"/>
    <property type="project" value="UniProtKB-KW"/>
</dbReference>
<dbReference type="SUPFAM" id="SSF55486">
    <property type="entry name" value="Metalloproteases ('zincins'), catalytic domain"/>
    <property type="match status" value="1"/>
</dbReference>
<evidence type="ECO:0000256" key="8">
    <source>
        <dbReference type="SAM" id="MobiDB-lite"/>
    </source>
</evidence>
<proteinExistence type="inferred from homology"/>
<dbReference type="Gene3D" id="3.40.390.10">
    <property type="entry name" value="Collagenase (Catalytic Domain)"/>
    <property type="match status" value="1"/>
</dbReference>
<dbReference type="Proteomes" id="UP000504612">
    <property type="component" value="Unplaced"/>
</dbReference>
<dbReference type="FunFam" id="3.40.390.10:FF:000023">
    <property type="entry name" value="Matrix metalloproteinase-14 preproprotein"/>
    <property type="match status" value="1"/>
</dbReference>
<feature type="binding site" evidence="7">
    <location>
        <position position="149"/>
    </location>
    <ligand>
        <name>Ca(2+)</name>
        <dbReference type="ChEBI" id="CHEBI:29108"/>
        <label>1</label>
    </ligand>
</feature>
<keyword evidence="10" id="KW-1185">Reference proteome</keyword>
<dbReference type="InterPro" id="IPR033739">
    <property type="entry name" value="M10A_MMP"/>
</dbReference>
<dbReference type="PANTHER" id="PTHR10201:SF25">
    <property type="entry name" value="MATRIX METALLOPROTEINASE-15"/>
    <property type="match status" value="1"/>
</dbReference>
<comment type="cofactor">
    <cofactor evidence="7">
        <name>Ca(2+)</name>
        <dbReference type="ChEBI" id="CHEBI:29108"/>
    </cofactor>
    <text evidence="7">Can bind about 5 Ca(2+) ions per subunit.</text>
</comment>
<accession>A0A6J1VZB1</accession>
<reference evidence="11" key="1">
    <citation type="submission" date="2025-08" db="UniProtKB">
        <authorList>
            <consortium name="RefSeq"/>
        </authorList>
    </citation>
    <scope>IDENTIFICATION</scope>
</reference>
<name>A0A6J1VZB1_9SAUR</name>
<feature type="binding site" evidence="7">
    <location>
        <position position="262"/>
    </location>
    <ligand>
        <name>Ca(2+)</name>
        <dbReference type="ChEBI" id="CHEBI:29108"/>
        <label>4</label>
    </ligand>
</feature>
<feature type="binding site" evidence="7">
    <location>
        <position position="149"/>
    </location>
    <ligand>
        <name>Ca(2+)</name>
        <dbReference type="ChEBI" id="CHEBI:29108"/>
        <label>3</label>
    </ligand>
</feature>
<dbReference type="GO" id="GO:0008270">
    <property type="term" value="F:zinc ion binding"/>
    <property type="evidence" value="ECO:0007669"/>
    <property type="project" value="InterPro"/>
</dbReference>
<comment type="cofactor">
    <cofactor evidence="7">
        <name>Zn(2+)</name>
        <dbReference type="ChEBI" id="CHEBI:29105"/>
    </cofactor>
    <text evidence="7">Binds 2 Zn(2+) ions per subunit.</text>
</comment>
<evidence type="ECO:0000256" key="5">
    <source>
        <dbReference type="ARBA" id="ARBA00022833"/>
    </source>
</evidence>
<dbReference type="PRINTS" id="PR00138">
    <property type="entry name" value="MATRIXIN"/>
</dbReference>
<feature type="domain" description="Peptidase metallopeptidase" evidence="9">
    <location>
        <begin position="45"/>
        <end position="215"/>
    </location>
</feature>
<evidence type="ECO:0000256" key="7">
    <source>
        <dbReference type="PIRSR" id="PIRSR621190-2"/>
    </source>
</evidence>
<gene>
    <name evidence="11" type="primary">LOC113430204</name>
</gene>
<dbReference type="GO" id="GO:0030574">
    <property type="term" value="P:collagen catabolic process"/>
    <property type="evidence" value="ECO:0007669"/>
    <property type="project" value="TreeGrafter"/>
</dbReference>
<keyword evidence="4" id="KW-0378">Hydrolase</keyword>
<dbReference type="GO" id="GO:0030198">
    <property type="term" value="P:extracellular matrix organization"/>
    <property type="evidence" value="ECO:0007669"/>
    <property type="project" value="TreeGrafter"/>
</dbReference>
<feature type="binding site" evidence="7">
    <location>
        <position position="118"/>
    </location>
    <ligand>
        <name>Zn(2+)</name>
        <dbReference type="ChEBI" id="CHEBI:29105"/>
        <label>1</label>
    </ligand>
</feature>
<feature type="binding site" evidence="7">
    <location>
        <position position="116"/>
    </location>
    <ligand>
        <name>Zn(2+)</name>
        <dbReference type="ChEBI" id="CHEBI:29105"/>
        <label>1</label>
    </ligand>
</feature>
<feature type="binding site" evidence="7">
    <location>
        <position position="144"/>
    </location>
    <ligand>
        <name>Zn(2+)</name>
        <dbReference type="ChEBI" id="CHEBI:29105"/>
        <label>1</label>
    </ligand>
</feature>
<dbReference type="Pfam" id="PF00413">
    <property type="entry name" value="Peptidase_M10"/>
    <property type="match status" value="1"/>
</dbReference>
<dbReference type="CDD" id="cd04278">
    <property type="entry name" value="ZnMc_MMP"/>
    <property type="match status" value="1"/>
</dbReference>
<feature type="binding site" evidence="7">
    <location>
        <position position="187"/>
    </location>
    <ligand>
        <name>Zn(2+)</name>
        <dbReference type="ChEBI" id="CHEBI:29105"/>
        <label>2</label>
        <note>catalytic</note>
    </ligand>
</feature>
<keyword evidence="5 7" id="KW-0862">Zinc</keyword>
<feature type="compositionally biased region" description="Polar residues" evidence="8">
    <location>
        <begin position="212"/>
        <end position="224"/>
    </location>
</feature>
<dbReference type="InterPro" id="IPR021190">
    <property type="entry name" value="Pept_M10A"/>
</dbReference>
<dbReference type="InterPro" id="IPR006026">
    <property type="entry name" value="Peptidase_Metallo"/>
</dbReference>
<evidence type="ECO:0000256" key="3">
    <source>
        <dbReference type="ARBA" id="ARBA00022723"/>
    </source>
</evidence>
<feature type="binding site" evidence="7">
    <location>
        <position position="106"/>
    </location>
    <ligand>
        <name>Ca(2+)</name>
        <dbReference type="ChEBI" id="CHEBI:29108"/>
        <label>2</label>
    </ligand>
</feature>
<feature type="compositionally biased region" description="Pro residues" evidence="8">
    <location>
        <begin position="242"/>
        <end position="251"/>
    </location>
</feature>
<dbReference type="SMART" id="SM00235">
    <property type="entry name" value="ZnMc"/>
    <property type="match status" value="1"/>
</dbReference>
<feature type="active site" evidence="6">
    <location>
        <position position="170"/>
    </location>
</feature>
<comment type="similarity">
    <text evidence="1">Belongs to the peptidase M10A family.</text>
</comment>
<feature type="binding site" evidence="7">
    <location>
        <position position="123"/>
    </location>
    <ligand>
        <name>Ca(2+)</name>
        <dbReference type="ChEBI" id="CHEBI:29108"/>
        <label>3</label>
    </ligand>
</feature>
<dbReference type="PANTHER" id="PTHR10201">
    <property type="entry name" value="MATRIX METALLOPROTEINASE"/>
    <property type="match status" value="1"/>
</dbReference>
<dbReference type="GO" id="GO:0005615">
    <property type="term" value="C:extracellular space"/>
    <property type="evidence" value="ECO:0007669"/>
    <property type="project" value="TreeGrafter"/>
</dbReference>
<dbReference type="KEGG" id="nss:113430204"/>
<evidence type="ECO:0000259" key="9">
    <source>
        <dbReference type="SMART" id="SM00235"/>
    </source>
</evidence>
<dbReference type="InterPro" id="IPR001818">
    <property type="entry name" value="Pept_M10_metallopeptidase"/>
</dbReference>
<feature type="binding site" evidence="7">
    <location>
        <position position="169"/>
    </location>
    <ligand>
        <name>Zn(2+)</name>
        <dbReference type="ChEBI" id="CHEBI:29105"/>
        <label>2</label>
        <note>catalytic</note>
    </ligand>
</feature>
<evidence type="ECO:0000313" key="11">
    <source>
        <dbReference type="RefSeq" id="XP_026548452.1"/>
    </source>
</evidence>
<dbReference type="AlphaFoldDB" id="A0A6J1VZB1"/>
<feature type="binding site" description="in inhibited form" evidence="7">
    <location>
        <position position="23"/>
    </location>
    <ligand>
        <name>Zn(2+)</name>
        <dbReference type="ChEBI" id="CHEBI:29105"/>
        <label>2</label>
        <note>catalytic</note>
    </ligand>
</feature>
<evidence type="ECO:0000256" key="6">
    <source>
        <dbReference type="PIRSR" id="PIRSR621190-1"/>
    </source>
</evidence>
<dbReference type="GeneID" id="113430204"/>
<feature type="compositionally biased region" description="Basic and acidic residues" evidence="8">
    <location>
        <begin position="230"/>
        <end position="241"/>
    </location>
</feature>
<feature type="binding site" evidence="7">
    <location>
        <position position="124"/>
    </location>
    <ligand>
        <name>Ca(2+)</name>
        <dbReference type="ChEBI" id="CHEBI:29108"/>
        <label>3</label>
    </ligand>
</feature>
<keyword evidence="2" id="KW-0645">Protease</keyword>
<keyword evidence="7" id="KW-0106">Calcium</keyword>
<protein>
    <submittedName>
        <fullName evidence="11">Matrix metalloproteinase-15-like</fullName>
    </submittedName>
</protein>
<organism evidence="10 11">
    <name type="scientific">Notechis scutatus</name>
    <name type="common">mainland tiger snake</name>
    <dbReference type="NCBI Taxonomy" id="8663"/>
    <lineage>
        <taxon>Eukaryota</taxon>
        <taxon>Metazoa</taxon>
        <taxon>Chordata</taxon>
        <taxon>Craniata</taxon>
        <taxon>Vertebrata</taxon>
        <taxon>Euteleostomi</taxon>
        <taxon>Lepidosauria</taxon>
        <taxon>Squamata</taxon>
        <taxon>Bifurcata</taxon>
        <taxon>Unidentata</taxon>
        <taxon>Episquamata</taxon>
        <taxon>Toxicofera</taxon>
        <taxon>Serpentes</taxon>
        <taxon>Colubroidea</taxon>
        <taxon>Elapidae</taxon>
        <taxon>Hydrophiinae</taxon>
        <taxon>Notechis</taxon>
    </lineage>
</organism>
<feature type="binding site" evidence="7">
    <location>
        <position position="173"/>
    </location>
    <ligand>
        <name>Zn(2+)</name>
        <dbReference type="ChEBI" id="CHEBI:29105"/>
        <label>2</label>
        <note>catalytic</note>
    </ligand>
</feature>
<keyword evidence="3 7" id="KW-0479">Metal-binding</keyword>
<feature type="binding site" evidence="7">
    <location>
        <position position="140"/>
    </location>
    <ligand>
        <name>Ca(2+)</name>
        <dbReference type="ChEBI" id="CHEBI:29108"/>
        <label>2</label>
    </ligand>
</feature>
<feature type="binding site" evidence="7">
    <location>
        <position position="146"/>
    </location>
    <ligand>
        <name>Ca(2+)</name>
        <dbReference type="ChEBI" id="CHEBI:29108"/>
        <label>3</label>
    </ligand>
</feature>
<evidence type="ECO:0000313" key="10">
    <source>
        <dbReference type="Proteomes" id="UP000504612"/>
    </source>
</evidence>
<feature type="binding site" evidence="7">
    <location>
        <position position="179"/>
    </location>
    <ligand>
        <name>Zn(2+)</name>
        <dbReference type="ChEBI" id="CHEBI:29105"/>
        <label>2</label>
        <note>catalytic</note>
    </ligand>
</feature>
<dbReference type="RefSeq" id="XP_026548452.1">
    <property type="nucleotide sequence ID" value="XM_026692667.1"/>
</dbReference>
<dbReference type="GO" id="GO:0031012">
    <property type="term" value="C:extracellular matrix"/>
    <property type="evidence" value="ECO:0007669"/>
    <property type="project" value="InterPro"/>
</dbReference>
<evidence type="ECO:0000256" key="1">
    <source>
        <dbReference type="ARBA" id="ARBA00010370"/>
    </source>
</evidence>
<feature type="binding site" evidence="7">
    <location>
        <position position="131"/>
    </location>
    <ligand>
        <name>Zn(2+)</name>
        <dbReference type="ChEBI" id="CHEBI:29105"/>
        <label>1</label>
    </ligand>
</feature>
<dbReference type="GO" id="GO:0004222">
    <property type="term" value="F:metalloendopeptidase activity"/>
    <property type="evidence" value="ECO:0007669"/>
    <property type="project" value="InterPro"/>
</dbReference>
<feature type="binding site" evidence="7">
    <location>
        <position position="142"/>
    </location>
    <ligand>
        <name>Ca(2+)</name>
        <dbReference type="ChEBI" id="CHEBI:29108"/>
        <label>2</label>
    </ligand>
</feature>
<sequence>MPKGGPRITREAWGQRWMKRPRCGVPDRIGAQVKANMRRKRYALTGRRWTQMHLTFSIQNHTEKLGLFHSYEAIRQAIRVWDQVTPLAFQEIPYSDIRQKGRAEADIMVLFASGFHGDSSPFDGTGGFLAHAYFPGPGMGGDAHFDLDEPWTLDKRDVLGNNLFLVAIHELGHSLGLEHSNNPSAIMAPFYQWMDTDNFRLPDDDLRGIQQLYGTPGQQPTKSLPTVGPRKPDQRPPDKPNRPPQPGPPDQLEPNICDGDFDTVTVLRGEMFVFKVLLFALLLMEVSGASVVGTADPEVQVDGSGGLAWALASRLPPQPRRALSQEQRHACLGILWAQELVFACLVPGPK</sequence>
<evidence type="ECO:0000256" key="2">
    <source>
        <dbReference type="ARBA" id="ARBA00022670"/>
    </source>
</evidence>